<dbReference type="EMBL" id="JAACJP010000030">
    <property type="protein sequence ID" value="KAF5376041.1"/>
    <property type="molecule type" value="Genomic_DNA"/>
</dbReference>
<dbReference type="Pfam" id="PF02364">
    <property type="entry name" value="Glucan_synthase"/>
    <property type="match status" value="1"/>
</dbReference>
<feature type="region of interest" description="Disordered" evidence="1">
    <location>
        <begin position="181"/>
        <end position="201"/>
    </location>
</feature>
<feature type="domain" description="Glycosyl transferase 48" evidence="2">
    <location>
        <begin position="33"/>
        <end position="85"/>
    </location>
</feature>
<feature type="region of interest" description="Disordered" evidence="1">
    <location>
        <begin position="127"/>
        <end position="162"/>
    </location>
</feature>
<gene>
    <name evidence="3" type="ORF">D9615_007782</name>
</gene>
<sequence>MESAIKLLYRVEKPEVVQLFGGNTLPQVPVWAPILSDGKLDNQNHVIIFYLGEYLQLIDANHSNYLKECLKIQSILGEFEEYTRAQWGHKDFERPPVIAVNSGRRLPIHLTAPTTLLSIAAYPRSHANPNPILNNHHQKNPRDPDPMTPTPTSGKSRTPVPEDALTAHPLSQLPLQPVEVGLAAGGQSPPAQNTLGPEEEGLWPTIHTNVPGSWADELARSQQPGSTTASRWPGSHLLIRAFGASTLNVVKMESDKDDLSDPDTNEEEASDQELLALQVKQFWDTTNVLSKHRRRRLEERADRLVLRSTGAQAVGEMVA</sequence>
<evidence type="ECO:0000256" key="1">
    <source>
        <dbReference type="SAM" id="MobiDB-lite"/>
    </source>
</evidence>
<dbReference type="OrthoDB" id="1880850at2759"/>
<dbReference type="GO" id="GO:0005886">
    <property type="term" value="C:plasma membrane"/>
    <property type="evidence" value="ECO:0007669"/>
    <property type="project" value="TreeGrafter"/>
</dbReference>
<dbReference type="PANTHER" id="PTHR12741:SF48">
    <property type="entry name" value="1,3-BETA-GLUCAN SYNTHASE COMPONENT FKS1-RELATED"/>
    <property type="match status" value="1"/>
</dbReference>
<evidence type="ECO:0000259" key="2">
    <source>
        <dbReference type="Pfam" id="PF02364"/>
    </source>
</evidence>
<dbReference type="GO" id="GO:0003843">
    <property type="term" value="F:1,3-beta-D-glucan synthase activity"/>
    <property type="evidence" value="ECO:0007669"/>
    <property type="project" value="InterPro"/>
</dbReference>
<dbReference type="AlphaFoldDB" id="A0A8H5M0E2"/>
<dbReference type="PANTHER" id="PTHR12741">
    <property type="entry name" value="LYST-INTERACTING PROTEIN LIP5 DOPAMINE RESPONSIVE PROTEIN DRG-1"/>
    <property type="match status" value="1"/>
</dbReference>
<evidence type="ECO:0000313" key="4">
    <source>
        <dbReference type="Proteomes" id="UP000565441"/>
    </source>
</evidence>
<dbReference type="GO" id="GO:0000148">
    <property type="term" value="C:1,3-beta-D-glucan synthase complex"/>
    <property type="evidence" value="ECO:0007669"/>
    <property type="project" value="InterPro"/>
</dbReference>
<organism evidence="3 4">
    <name type="scientific">Tricholomella constricta</name>
    <dbReference type="NCBI Taxonomy" id="117010"/>
    <lineage>
        <taxon>Eukaryota</taxon>
        <taxon>Fungi</taxon>
        <taxon>Dikarya</taxon>
        <taxon>Basidiomycota</taxon>
        <taxon>Agaricomycotina</taxon>
        <taxon>Agaricomycetes</taxon>
        <taxon>Agaricomycetidae</taxon>
        <taxon>Agaricales</taxon>
        <taxon>Tricholomatineae</taxon>
        <taxon>Lyophyllaceae</taxon>
        <taxon>Tricholomella</taxon>
    </lineage>
</organism>
<comment type="caution">
    <text evidence="3">The sequence shown here is derived from an EMBL/GenBank/DDBJ whole genome shotgun (WGS) entry which is preliminary data.</text>
</comment>
<dbReference type="Proteomes" id="UP000565441">
    <property type="component" value="Unassembled WGS sequence"/>
</dbReference>
<dbReference type="InterPro" id="IPR003440">
    <property type="entry name" value="Glyco_trans_48_dom"/>
</dbReference>
<dbReference type="GO" id="GO:0051278">
    <property type="term" value="P:fungal-type cell wall polysaccharide biosynthetic process"/>
    <property type="evidence" value="ECO:0007669"/>
    <property type="project" value="TreeGrafter"/>
</dbReference>
<proteinExistence type="predicted"/>
<accession>A0A8H5M0E2</accession>
<dbReference type="GO" id="GO:0006075">
    <property type="term" value="P:(1-&gt;3)-beta-D-glucan biosynthetic process"/>
    <property type="evidence" value="ECO:0007669"/>
    <property type="project" value="InterPro"/>
</dbReference>
<reference evidence="3 4" key="1">
    <citation type="journal article" date="2020" name="ISME J.">
        <title>Uncovering the hidden diversity of litter-decomposition mechanisms in mushroom-forming fungi.</title>
        <authorList>
            <person name="Floudas D."/>
            <person name="Bentzer J."/>
            <person name="Ahren D."/>
            <person name="Johansson T."/>
            <person name="Persson P."/>
            <person name="Tunlid A."/>
        </authorList>
    </citation>
    <scope>NUCLEOTIDE SEQUENCE [LARGE SCALE GENOMIC DNA]</scope>
    <source>
        <strain evidence="3 4">CBS 661.87</strain>
    </source>
</reference>
<keyword evidence="4" id="KW-1185">Reference proteome</keyword>
<evidence type="ECO:0000313" key="3">
    <source>
        <dbReference type="EMBL" id="KAF5376041.1"/>
    </source>
</evidence>
<protein>
    <recommendedName>
        <fullName evidence="2">Glycosyl transferase 48 domain-containing protein</fullName>
    </recommendedName>
</protein>
<name>A0A8H5M0E2_9AGAR</name>